<evidence type="ECO:0008006" key="3">
    <source>
        <dbReference type="Google" id="ProtNLM"/>
    </source>
</evidence>
<dbReference type="RefSeq" id="WP_282336176.1">
    <property type="nucleotide sequence ID" value="NZ_JASBRG010000007.1"/>
</dbReference>
<accession>A0ABT6RHK2</accession>
<organism evidence="1 2">
    <name type="scientific">Pinibacter soli</name>
    <dbReference type="NCBI Taxonomy" id="3044211"/>
    <lineage>
        <taxon>Bacteria</taxon>
        <taxon>Pseudomonadati</taxon>
        <taxon>Bacteroidota</taxon>
        <taxon>Chitinophagia</taxon>
        <taxon>Chitinophagales</taxon>
        <taxon>Chitinophagaceae</taxon>
        <taxon>Pinibacter</taxon>
    </lineage>
</organism>
<proteinExistence type="predicted"/>
<name>A0ABT6RHK2_9BACT</name>
<keyword evidence="2" id="KW-1185">Reference proteome</keyword>
<sequence length="203" mass="24013">MKFLYSLFFVLSATNFLYGQNCELLDKETFFKSIKLGEQIPDDLLICSKIQRNEFFRVEYDSLDQQCRHKYSDLFKFLSNSFSFLQIYRYTTGKIVSVDLYSFFEDNRDDTSKIYDPPANFTKTYNKLIKLYGMPNRIKNANETDSLFVRDIGMEKVAEWICGNTALTLMVRYGARKKEINVFSVRFDKIEIPLPDVMEERLQ</sequence>
<dbReference type="Proteomes" id="UP001226434">
    <property type="component" value="Unassembled WGS sequence"/>
</dbReference>
<protein>
    <recommendedName>
        <fullName evidence="3">DUF4919 domain-containing protein</fullName>
    </recommendedName>
</protein>
<reference evidence="1 2" key="1">
    <citation type="submission" date="2023-05" db="EMBL/GenBank/DDBJ databases">
        <title>Genome sequence of Pinibacter sp. MAH-24.</title>
        <authorList>
            <person name="Huq M.A."/>
        </authorList>
    </citation>
    <scope>NUCLEOTIDE SEQUENCE [LARGE SCALE GENOMIC DNA]</scope>
    <source>
        <strain evidence="1 2">MAH-24</strain>
    </source>
</reference>
<dbReference type="EMBL" id="JASBRG010000007">
    <property type="protein sequence ID" value="MDI3322053.1"/>
    <property type="molecule type" value="Genomic_DNA"/>
</dbReference>
<evidence type="ECO:0000313" key="2">
    <source>
        <dbReference type="Proteomes" id="UP001226434"/>
    </source>
</evidence>
<comment type="caution">
    <text evidence="1">The sequence shown here is derived from an EMBL/GenBank/DDBJ whole genome shotgun (WGS) entry which is preliminary data.</text>
</comment>
<evidence type="ECO:0000313" key="1">
    <source>
        <dbReference type="EMBL" id="MDI3322053.1"/>
    </source>
</evidence>
<gene>
    <name evidence="1" type="ORF">QJ048_19835</name>
</gene>